<reference evidence="2 3" key="1">
    <citation type="submission" date="2019-08" db="EMBL/GenBank/DDBJ databases">
        <title>Actinomadura sp. nov. CYP1-5 isolated from mountain soil.</title>
        <authorList>
            <person name="Songsumanus A."/>
            <person name="Kuncharoen N."/>
            <person name="Kudo T."/>
            <person name="Yuki M."/>
            <person name="Igarashi Y."/>
            <person name="Tanasupawat S."/>
        </authorList>
    </citation>
    <scope>NUCLEOTIDE SEQUENCE [LARGE SCALE GENOMIC DNA]</scope>
    <source>
        <strain evidence="2 3">JCM 14158</strain>
    </source>
</reference>
<feature type="domain" description="HTH cro/C1-type" evidence="1">
    <location>
        <begin position="9"/>
        <end position="64"/>
    </location>
</feature>
<dbReference type="EMBL" id="VSFG01000002">
    <property type="protein sequence ID" value="TYB46276.1"/>
    <property type="molecule type" value="Genomic_DNA"/>
</dbReference>
<dbReference type="Proteomes" id="UP000323380">
    <property type="component" value="Unassembled WGS sequence"/>
</dbReference>
<gene>
    <name evidence="2" type="ORF">FXF69_13445</name>
</gene>
<accession>A0A5D0NP32</accession>
<dbReference type="SUPFAM" id="SSF47413">
    <property type="entry name" value="lambda repressor-like DNA-binding domains"/>
    <property type="match status" value="1"/>
</dbReference>
<sequence>MSGESFGEALRELMAERGIGVRALARQVPCDPGHISRLCQGHKGASEGTAKRLDEIFGSDDRFLALFKATTGVVNTRVVDGRDTEDVERRTLLSLMATAATASSLSRDAELLRAAFETAVAADVGDRDADTWERVAYDYAGEVGWAPAAELQPELAADFAELTALLPTAPGTVRTRLVYVAAQIAALMAINLTNLGAGRSARRWWRTAARAADQTGDHAAAALVRGRAAVFSLYAQTPRLSVVKAAEETIGVGQGAPCVGVVSGYAAKAQALAELGQHDKASDALDDLRRIFEKLPDTVRNQRGSQWGWPYGRLLYVTSLVHTCAGNIEPAMAVQDEALALYPTRNWQGRGQIEMHRAGVLIRAGDTDEGARHVTRFLESLPAERRSDGLLQGSALTALKLATPAQATQPSIKQALELLAAGDR</sequence>
<dbReference type="Pfam" id="PF13560">
    <property type="entry name" value="HTH_31"/>
    <property type="match status" value="1"/>
</dbReference>
<organism evidence="2 3">
    <name type="scientific">Actinomadura chibensis</name>
    <dbReference type="NCBI Taxonomy" id="392828"/>
    <lineage>
        <taxon>Bacteria</taxon>
        <taxon>Bacillati</taxon>
        <taxon>Actinomycetota</taxon>
        <taxon>Actinomycetes</taxon>
        <taxon>Streptosporangiales</taxon>
        <taxon>Thermomonosporaceae</taxon>
        <taxon>Actinomadura</taxon>
    </lineage>
</organism>
<dbReference type="STRING" id="1220554.GCA_001552135_03309"/>
<evidence type="ECO:0000313" key="2">
    <source>
        <dbReference type="EMBL" id="TYB46276.1"/>
    </source>
</evidence>
<dbReference type="SUPFAM" id="SSF48452">
    <property type="entry name" value="TPR-like"/>
    <property type="match status" value="1"/>
</dbReference>
<name>A0A5D0NP32_9ACTN</name>
<dbReference type="AlphaFoldDB" id="A0A5D0NP32"/>
<dbReference type="GO" id="GO:0003677">
    <property type="term" value="F:DNA binding"/>
    <property type="evidence" value="ECO:0007669"/>
    <property type="project" value="InterPro"/>
</dbReference>
<dbReference type="InterPro" id="IPR001387">
    <property type="entry name" value="Cro/C1-type_HTH"/>
</dbReference>
<protein>
    <submittedName>
        <fullName evidence="2">Transcriptional regulator</fullName>
    </submittedName>
</protein>
<dbReference type="InterPro" id="IPR010982">
    <property type="entry name" value="Lambda_DNA-bd_dom_sf"/>
</dbReference>
<dbReference type="InterPro" id="IPR011990">
    <property type="entry name" value="TPR-like_helical_dom_sf"/>
</dbReference>
<dbReference type="CDD" id="cd00093">
    <property type="entry name" value="HTH_XRE"/>
    <property type="match status" value="1"/>
</dbReference>
<dbReference type="RefSeq" id="WP_067892027.1">
    <property type="nucleotide sequence ID" value="NZ_VSFG01000002.1"/>
</dbReference>
<dbReference type="Gene3D" id="1.25.40.10">
    <property type="entry name" value="Tetratricopeptide repeat domain"/>
    <property type="match status" value="1"/>
</dbReference>
<dbReference type="Gene3D" id="1.10.260.40">
    <property type="entry name" value="lambda repressor-like DNA-binding domains"/>
    <property type="match status" value="1"/>
</dbReference>
<dbReference type="SMART" id="SM00530">
    <property type="entry name" value="HTH_XRE"/>
    <property type="match status" value="1"/>
</dbReference>
<evidence type="ECO:0000313" key="3">
    <source>
        <dbReference type="Proteomes" id="UP000323380"/>
    </source>
</evidence>
<evidence type="ECO:0000259" key="1">
    <source>
        <dbReference type="SMART" id="SM00530"/>
    </source>
</evidence>
<comment type="caution">
    <text evidence="2">The sequence shown here is derived from an EMBL/GenBank/DDBJ whole genome shotgun (WGS) entry which is preliminary data.</text>
</comment>
<keyword evidence="3" id="KW-1185">Reference proteome</keyword>
<proteinExistence type="predicted"/>